<dbReference type="Proteomes" id="UP000095647">
    <property type="component" value="Unassembled WGS sequence"/>
</dbReference>
<sequence>MHLTASAIPLRKIAHTTQSLTQLIRIAGVRQSHESLPFLAECLAGHHGGTGSGW</sequence>
<organism evidence="1 2">
    <name type="scientific">Bifidobacterium adolescentis</name>
    <dbReference type="NCBI Taxonomy" id="1680"/>
    <lineage>
        <taxon>Bacteria</taxon>
        <taxon>Bacillati</taxon>
        <taxon>Actinomycetota</taxon>
        <taxon>Actinomycetes</taxon>
        <taxon>Bifidobacteriales</taxon>
        <taxon>Bifidobacteriaceae</taxon>
        <taxon>Bifidobacterium</taxon>
    </lineage>
</organism>
<evidence type="ECO:0000313" key="1">
    <source>
        <dbReference type="EMBL" id="CUO00496.1"/>
    </source>
</evidence>
<proteinExistence type="predicted"/>
<accession>A0A174BLP0</accession>
<gene>
    <name evidence="1" type="ORF">ERS852382_01866</name>
</gene>
<dbReference type="EMBL" id="CYYI01000009">
    <property type="protein sequence ID" value="CUO00496.1"/>
    <property type="molecule type" value="Genomic_DNA"/>
</dbReference>
<name>A0A174BLP0_BIFAD</name>
<evidence type="ECO:0000313" key="2">
    <source>
        <dbReference type="Proteomes" id="UP000095647"/>
    </source>
</evidence>
<dbReference type="AlphaFoldDB" id="A0A174BLP0"/>
<protein>
    <submittedName>
        <fullName evidence="1">Uncharacterized protein</fullName>
    </submittedName>
</protein>
<reference evidence="1 2" key="1">
    <citation type="submission" date="2015-09" db="EMBL/GenBank/DDBJ databases">
        <authorList>
            <consortium name="Pathogen Informatics"/>
        </authorList>
    </citation>
    <scope>NUCLEOTIDE SEQUENCE [LARGE SCALE GENOMIC DNA]</scope>
    <source>
        <strain evidence="1 2">2789STDY5608824</strain>
    </source>
</reference>